<dbReference type="Pfam" id="PF15189">
    <property type="entry name" value="MEIOC"/>
    <property type="match status" value="1"/>
</dbReference>
<dbReference type="PANTHER" id="PTHR33861:SF4">
    <property type="entry name" value="MEIOSIS-SPECIFIC COILED-COIL DOMAIN-CONTAINING PROTEIN MEIOC"/>
    <property type="match status" value="1"/>
</dbReference>
<proteinExistence type="predicted"/>
<dbReference type="Proteomes" id="UP000246464">
    <property type="component" value="Chromosome 19"/>
</dbReference>
<dbReference type="EMBL" id="CP026261">
    <property type="protein sequence ID" value="AWP19209.1"/>
    <property type="molecule type" value="Genomic_DNA"/>
</dbReference>
<gene>
    <name evidence="3" type="ORF">SMAX5B_008512</name>
</gene>
<reference evidence="3 4" key="1">
    <citation type="submission" date="2017-12" db="EMBL/GenBank/DDBJ databases">
        <title>Integrating genomic resources of turbot (Scophthalmus maximus) in depth evaluation of genetic and physical mapping variation across individuals.</title>
        <authorList>
            <person name="Martinez P."/>
        </authorList>
    </citation>
    <scope>NUCLEOTIDE SEQUENCE [LARGE SCALE GENOMIC DNA]</scope>
</reference>
<accession>A0A2U9CTC4</accession>
<sequence>MAYGGHQSRYQASVNTTLPSLQEQDTASFVPWSHDDPHELINCVQSSLPTRKPPLNTEYDFAADLQGLVSNILAEAQSQDSYPERSLPTCNPFWSPKTLKEELLRYFQSETKAQHSPTFPSNYVSHEAFGKAQGQSVHKDVEEFSQQPNGIGINQQWHFNLANGDSDHYTLHPQKLQMPKVGNTYMSQMQQSNCDNTSADKDRGDNQPADNFPHFNDVFTSQGQINSPGFDPYYEDNCSQSSAKHISNVPQDINQLVSSFQSFMAREPDSLCHRDFPNMHKQTFGMLHEDSAAEQWKITSPTGSTHSAPAMQTQKEPVGEYGIVQRNGGARKQSYKRDVFQNHLLEEPYSASVNLPNQYQNKTRTHRENSNVSANQYPKHHMSQGQVQNKIKPQMQKEKKTSGFLGEAFSKIPLTSTHMRDGDKKQIYSQSPCFDLQGGMQPQRFNGENSMVSAGNSTHQCMPLMYPASHPRGRPGTPIYISSRSTLPYGGAAPGTDVREMMTHRGDSLYHGRASAVLSPMVMNQGGPVIQLYVYLDECYEQWKCLEKERKRAEAILNKTFDGKRTAAVANASLPKTPPNPTRVDHLVVKQMREQSKVVGLLCRMESLTDSPLHINISTAPNTHHKAICNLQTRRKEEIAHMSKHPQQRSHITERQDVMLFVALKDLAAATRKLRTALWCALQMTLPKPVKKQQDHIHQAAARREQSASPLEGYSFRF</sequence>
<evidence type="ECO:0000256" key="1">
    <source>
        <dbReference type="SAM" id="MobiDB-lite"/>
    </source>
</evidence>
<evidence type="ECO:0000313" key="4">
    <source>
        <dbReference type="Proteomes" id="UP000246464"/>
    </source>
</evidence>
<dbReference type="GO" id="GO:0005634">
    <property type="term" value="C:nucleus"/>
    <property type="evidence" value="ECO:0007669"/>
    <property type="project" value="TreeGrafter"/>
</dbReference>
<dbReference type="EMBL" id="CP026261">
    <property type="protein sequence ID" value="AWP19210.1"/>
    <property type="molecule type" value="Genomic_DNA"/>
</dbReference>
<evidence type="ECO:0000313" key="3">
    <source>
        <dbReference type="EMBL" id="AWP19210.1"/>
    </source>
</evidence>
<organism evidence="3 4">
    <name type="scientific">Scophthalmus maximus</name>
    <name type="common">Turbot</name>
    <name type="synonym">Psetta maxima</name>
    <dbReference type="NCBI Taxonomy" id="52904"/>
    <lineage>
        <taxon>Eukaryota</taxon>
        <taxon>Metazoa</taxon>
        <taxon>Chordata</taxon>
        <taxon>Craniata</taxon>
        <taxon>Vertebrata</taxon>
        <taxon>Euteleostomi</taxon>
        <taxon>Actinopterygii</taxon>
        <taxon>Neopterygii</taxon>
        <taxon>Teleostei</taxon>
        <taxon>Neoteleostei</taxon>
        <taxon>Acanthomorphata</taxon>
        <taxon>Carangaria</taxon>
        <taxon>Pleuronectiformes</taxon>
        <taxon>Pleuronectoidei</taxon>
        <taxon>Scophthalmidae</taxon>
        <taxon>Scophthalmus</taxon>
    </lineage>
</organism>
<dbReference type="AlphaFoldDB" id="A0A2U9CTC4"/>
<evidence type="ECO:0000313" key="2">
    <source>
        <dbReference type="EMBL" id="AWP19209.1"/>
    </source>
</evidence>
<dbReference type="OrthoDB" id="5978002at2759"/>
<feature type="compositionally biased region" description="Basic and acidic residues" evidence="1">
    <location>
        <begin position="693"/>
        <end position="706"/>
    </location>
</feature>
<dbReference type="GO" id="GO:0005737">
    <property type="term" value="C:cytoplasm"/>
    <property type="evidence" value="ECO:0007669"/>
    <property type="project" value="TreeGrafter"/>
</dbReference>
<dbReference type="GO" id="GO:0007141">
    <property type="term" value="P:male meiosis I"/>
    <property type="evidence" value="ECO:0007669"/>
    <property type="project" value="TreeGrafter"/>
</dbReference>
<dbReference type="GO" id="GO:0048255">
    <property type="term" value="P:mRNA stabilization"/>
    <property type="evidence" value="ECO:0007669"/>
    <property type="project" value="TreeGrafter"/>
</dbReference>
<dbReference type="PANTHER" id="PTHR33861">
    <property type="entry name" value="PROTEIN CBG18333"/>
    <property type="match status" value="1"/>
</dbReference>
<dbReference type="InterPro" id="IPR027963">
    <property type="entry name" value="MEIOC"/>
</dbReference>
<name>A0A2U9CTC4_SCOMX</name>
<protein>
    <submittedName>
        <fullName evidence="2 3">DUF4582 domain containing protein</fullName>
    </submittedName>
</protein>
<dbReference type="STRING" id="52904.ENSSMAP00000010968"/>
<feature type="region of interest" description="Disordered" evidence="1">
    <location>
        <begin position="693"/>
        <end position="718"/>
    </location>
</feature>
<keyword evidence="4" id="KW-1185">Reference proteome</keyword>
<dbReference type="GO" id="GO:0007144">
    <property type="term" value="P:female meiosis I"/>
    <property type="evidence" value="ECO:0007669"/>
    <property type="project" value="TreeGrafter"/>
</dbReference>